<dbReference type="GO" id="GO:0008284">
    <property type="term" value="P:positive regulation of cell population proliferation"/>
    <property type="evidence" value="ECO:0007669"/>
    <property type="project" value="TreeGrafter"/>
</dbReference>
<accession>A0A8C8UM78</accession>
<comment type="subcellular location">
    <subcellularLocation>
        <location evidence="1">Secreted</location>
    </subcellularLocation>
</comment>
<evidence type="ECO:0000256" key="1">
    <source>
        <dbReference type="ARBA" id="ARBA00004613"/>
    </source>
</evidence>
<evidence type="ECO:0000256" key="5">
    <source>
        <dbReference type="SAM" id="SignalP"/>
    </source>
</evidence>
<feature type="signal peptide" evidence="5">
    <location>
        <begin position="1"/>
        <end position="29"/>
    </location>
</feature>
<evidence type="ECO:0008006" key="8">
    <source>
        <dbReference type="Google" id="ProtNLM"/>
    </source>
</evidence>
<sequence length="215" mass="24249">MQLALTLPSSGVCMLLMVSNLLLWEHVASKPTGFVSTEDLYDRVVDQSHTTYFQAADLYHEFDMKYFRSSWYKTRMPSLCHTASIHTPQSRDEAHETKTEDLLKTMINISHAWEEPLKHLISAVPSLPGASDEMLKTANAVKDKTHVLLEGIKTILSRVSCFNIGFLSSSTEILRGENSESFIDEVRLVVACSVSLIFQNLPQFLALGFFINKTF</sequence>
<proteinExistence type="inferred from homology"/>
<dbReference type="GO" id="GO:1903489">
    <property type="term" value="P:positive regulation of lactation"/>
    <property type="evidence" value="ECO:0007669"/>
    <property type="project" value="TreeGrafter"/>
</dbReference>
<dbReference type="InterPro" id="IPR009079">
    <property type="entry name" value="4_helix_cytokine-like_core"/>
</dbReference>
<keyword evidence="4" id="KW-0862">Zinc</keyword>
<dbReference type="GO" id="GO:0005148">
    <property type="term" value="F:prolactin receptor binding"/>
    <property type="evidence" value="ECO:0007669"/>
    <property type="project" value="TreeGrafter"/>
</dbReference>
<evidence type="ECO:0000313" key="7">
    <source>
        <dbReference type="Proteomes" id="UP000694547"/>
    </source>
</evidence>
<dbReference type="GO" id="GO:0030879">
    <property type="term" value="P:mammary gland development"/>
    <property type="evidence" value="ECO:0007669"/>
    <property type="project" value="TreeGrafter"/>
</dbReference>
<keyword evidence="7" id="KW-1185">Reference proteome</keyword>
<keyword evidence="3" id="KW-0964">Secreted</keyword>
<dbReference type="Gene3D" id="1.20.1250.10">
    <property type="match status" value="1"/>
</dbReference>
<keyword evidence="5" id="KW-0732">Signal</keyword>
<dbReference type="GO" id="GO:0046872">
    <property type="term" value="F:metal ion binding"/>
    <property type="evidence" value="ECO:0007669"/>
    <property type="project" value="UniProtKB-KW"/>
</dbReference>
<name>A0A8C8UM78_PERMB</name>
<organism evidence="6 7">
    <name type="scientific">Peromyscus maniculatus bairdii</name>
    <name type="common">Prairie deer mouse</name>
    <dbReference type="NCBI Taxonomy" id="230844"/>
    <lineage>
        <taxon>Eukaryota</taxon>
        <taxon>Metazoa</taxon>
        <taxon>Chordata</taxon>
        <taxon>Craniata</taxon>
        <taxon>Vertebrata</taxon>
        <taxon>Euteleostomi</taxon>
        <taxon>Mammalia</taxon>
        <taxon>Eutheria</taxon>
        <taxon>Euarchontoglires</taxon>
        <taxon>Glires</taxon>
        <taxon>Rodentia</taxon>
        <taxon>Myomorpha</taxon>
        <taxon>Muroidea</taxon>
        <taxon>Cricetidae</taxon>
        <taxon>Neotominae</taxon>
        <taxon>Peromyscus</taxon>
    </lineage>
</organism>
<dbReference type="GO" id="GO:0031667">
    <property type="term" value="P:response to nutrient levels"/>
    <property type="evidence" value="ECO:0007669"/>
    <property type="project" value="TreeGrafter"/>
</dbReference>
<dbReference type="SUPFAM" id="SSF47266">
    <property type="entry name" value="4-helical cytokines"/>
    <property type="match status" value="1"/>
</dbReference>
<evidence type="ECO:0000256" key="2">
    <source>
        <dbReference type="ARBA" id="ARBA00008474"/>
    </source>
</evidence>
<comment type="similarity">
    <text evidence="2">Belongs to the somatotropin/prolactin family.</text>
</comment>
<keyword evidence="4" id="KW-0479">Metal-binding</keyword>
<evidence type="ECO:0000256" key="4">
    <source>
        <dbReference type="PIRSR" id="PIRSR601400-1"/>
    </source>
</evidence>
<dbReference type="GO" id="GO:0005179">
    <property type="term" value="F:hormone activity"/>
    <property type="evidence" value="ECO:0007669"/>
    <property type="project" value="InterPro"/>
</dbReference>
<evidence type="ECO:0000256" key="3">
    <source>
        <dbReference type="ARBA" id="ARBA00022525"/>
    </source>
</evidence>
<dbReference type="PANTHER" id="PTHR11417">
    <property type="entry name" value="SOMATOTROPIN,PROLACTIN"/>
    <property type="match status" value="1"/>
</dbReference>
<dbReference type="AlphaFoldDB" id="A0A8C8UM78"/>
<dbReference type="InterPro" id="IPR001400">
    <property type="entry name" value="Somatotropin/Prolactin"/>
</dbReference>
<reference evidence="6" key="3">
    <citation type="submission" date="2025-09" db="UniProtKB">
        <authorList>
            <consortium name="Ensembl"/>
        </authorList>
    </citation>
    <scope>IDENTIFICATION</scope>
</reference>
<dbReference type="PROSITE" id="PS00266">
    <property type="entry name" value="SOMATOTROPIN_1"/>
    <property type="match status" value="1"/>
</dbReference>
<dbReference type="GO" id="GO:0005615">
    <property type="term" value="C:extracellular space"/>
    <property type="evidence" value="ECO:0007669"/>
    <property type="project" value="TreeGrafter"/>
</dbReference>
<dbReference type="Proteomes" id="UP000694547">
    <property type="component" value="Chromosome 5"/>
</dbReference>
<dbReference type="InterPro" id="IPR018116">
    <property type="entry name" value="Somatotropin_CS"/>
</dbReference>
<dbReference type="GO" id="GO:0007565">
    <property type="term" value="P:female pregnancy"/>
    <property type="evidence" value="ECO:0007669"/>
    <property type="project" value="TreeGrafter"/>
</dbReference>
<reference evidence="6 7" key="1">
    <citation type="submission" date="2018-10" db="EMBL/GenBank/DDBJ databases">
        <title>Improved assembly of the deer mouse Peromyscus maniculatus genome.</title>
        <authorList>
            <person name="Lassance J.-M."/>
            <person name="Hoekstra H.E."/>
        </authorList>
    </citation>
    <scope>NUCLEOTIDE SEQUENCE [LARGE SCALE GENOMIC DNA]</scope>
</reference>
<feature type="binding site" evidence="4">
    <location>
        <position position="49"/>
    </location>
    <ligand>
        <name>Zn(2+)</name>
        <dbReference type="ChEBI" id="CHEBI:29105"/>
    </ligand>
</feature>
<dbReference type="Ensembl" id="ENSPEMT00000040195.1">
    <property type="protein sequence ID" value="ENSPEMP00000033885.1"/>
    <property type="gene ID" value="ENSPEMG00000028244.1"/>
</dbReference>
<feature type="chain" id="PRO_5034785291" description="Prolactin-3D1-like" evidence="5">
    <location>
        <begin position="30"/>
        <end position="215"/>
    </location>
</feature>
<protein>
    <recommendedName>
        <fullName evidence="8">Prolactin-3D1-like</fullName>
    </recommendedName>
</protein>
<dbReference type="GeneTree" id="ENSGT00950000182818"/>
<dbReference type="GO" id="GO:0046427">
    <property type="term" value="P:positive regulation of receptor signaling pathway via JAK-STAT"/>
    <property type="evidence" value="ECO:0007669"/>
    <property type="project" value="TreeGrafter"/>
</dbReference>
<evidence type="ECO:0000313" key="6">
    <source>
        <dbReference type="Ensembl" id="ENSPEMP00000033885.1"/>
    </source>
</evidence>
<dbReference type="Pfam" id="PF00103">
    <property type="entry name" value="Hormone_1"/>
    <property type="match status" value="1"/>
</dbReference>
<dbReference type="PANTHER" id="PTHR11417:SF31">
    <property type="entry name" value="GROWTH HORMONE D5-RELATED"/>
    <property type="match status" value="1"/>
</dbReference>
<reference evidence="6" key="2">
    <citation type="submission" date="2025-08" db="UniProtKB">
        <authorList>
            <consortium name="Ensembl"/>
        </authorList>
    </citation>
    <scope>IDENTIFICATION</scope>
</reference>